<evidence type="ECO:0000313" key="1">
    <source>
        <dbReference type="EMBL" id="MPN34632.1"/>
    </source>
</evidence>
<proteinExistence type="predicted"/>
<organism evidence="1">
    <name type="scientific">bioreactor metagenome</name>
    <dbReference type="NCBI Taxonomy" id="1076179"/>
    <lineage>
        <taxon>unclassified sequences</taxon>
        <taxon>metagenomes</taxon>
        <taxon>ecological metagenomes</taxon>
    </lineage>
</organism>
<comment type="caution">
    <text evidence="1">The sequence shown here is derived from an EMBL/GenBank/DDBJ whole genome shotgun (WGS) entry which is preliminary data.</text>
</comment>
<name>A0A645H8E1_9ZZZZ</name>
<protein>
    <submittedName>
        <fullName evidence="1">Uncharacterized protein</fullName>
    </submittedName>
</protein>
<accession>A0A645H8E1</accession>
<gene>
    <name evidence="1" type="ORF">SDC9_182126</name>
</gene>
<sequence>MVVTLCKSRAALPRVKEHSHIGQGKADLLHTPDELGAEDQYIGLGQLQAVFDLLGSIPEIERHHDGAGL</sequence>
<dbReference type="EMBL" id="VSSQ01087780">
    <property type="protein sequence ID" value="MPN34632.1"/>
    <property type="molecule type" value="Genomic_DNA"/>
</dbReference>
<reference evidence="1" key="1">
    <citation type="submission" date="2019-08" db="EMBL/GenBank/DDBJ databases">
        <authorList>
            <person name="Kucharzyk K."/>
            <person name="Murdoch R.W."/>
            <person name="Higgins S."/>
            <person name="Loffler F."/>
        </authorList>
    </citation>
    <scope>NUCLEOTIDE SEQUENCE</scope>
</reference>
<dbReference type="AlphaFoldDB" id="A0A645H8E1"/>